<dbReference type="KEGG" id="tpv:TP04_0487"/>
<evidence type="ECO:0000256" key="1">
    <source>
        <dbReference type="SAM" id="MobiDB-lite"/>
    </source>
</evidence>
<dbReference type="Proteomes" id="UP000001949">
    <property type="component" value="Unassembled WGS sequence"/>
</dbReference>
<organism evidence="2 3">
    <name type="scientific">Theileria parva</name>
    <name type="common">East coast fever infection agent</name>
    <dbReference type="NCBI Taxonomy" id="5875"/>
    <lineage>
        <taxon>Eukaryota</taxon>
        <taxon>Sar</taxon>
        <taxon>Alveolata</taxon>
        <taxon>Apicomplexa</taxon>
        <taxon>Aconoidasida</taxon>
        <taxon>Piroplasmida</taxon>
        <taxon>Theileriidae</taxon>
        <taxon>Theileria</taxon>
    </lineage>
</organism>
<feature type="region of interest" description="Disordered" evidence="1">
    <location>
        <begin position="1"/>
        <end position="33"/>
    </location>
</feature>
<dbReference type="OMA" id="GKFPLIW"/>
<dbReference type="EMBL" id="AAGK01000004">
    <property type="protein sequence ID" value="EAN31839.1"/>
    <property type="molecule type" value="Genomic_DNA"/>
</dbReference>
<evidence type="ECO:0000313" key="3">
    <source>
        <dbReference type="Proteomes" id="UP000001949"/>
    </source>
</evidence>
<dbReference type="VEuPathDB" id="PiroplasmaDB:TpMuguga_04g00487"/>
<proteinExistence type="predicted"/>
<reference evidence="2 3" key="1">
    <citation type="journal article" date="2005" name="Science">
        <title>Genome sequence of Theileria parva, a bovine pathogen that transforms lymphocytes.</title>
        <authorList>
            <person name="Gardner M.J."/>
            <person name="Bishop R."/>
            <person name="Shah T."/>
            <person name="de Villiers E.P."/>
            <person name="Carlton J.M."/>
            <person name="Hall N."/>
            <person name="Ren Q."/>
            <person name="Paulsen I.T."/>
            <person name="Pain A."/>
            <person name="Berriman M."/>
            <person name="Wilson R.J.M."/>
            <person name="Sato S."/>
            <person name="Ralph S.A."/>
            <person name="Mann D.J."/>
            <person name="Xiong Z."/>
            <person name="Shallom S.J."/>
            <person name="Weidman J."/>
            <person name="Jiang L."/>
            <person name="Lynn J."/>
            <person name="Weaver B."/>
            <person name="Shoaibi A."/>
            <person name="Domingo A.R."/>
            <person name="Wasawo D."/>
            <person name="Crabtree J."/>
            <person name="Wortman J.R."/>
            <person name="Haas B."/>
            <person name="Angiuoli S.V."/>
            <person name="Creasy T.H."/>
            <person name="Lu C."/>
            <person name="Suh B."/>
            <person name="Silva J.C."/>
            <person name="Utterback T.R."/>
            <person name="Feldblyum T.V."/>
            <person name="Pertea M."/>
            <person name="Allen J."/>
            <person name="Nierman W.C."/>
            <person name="Taracha E.L.N."/>
            <person name="Salzberg S.L."/>
            <person name="White O.R."/>
            <person name="Fitzhugh H.A."/>
            <person name="Morzaria S."/>
            <person name="Venter J.C."/>
            <person name="Fraser C.M."/>
            <person name="Nene V."/>
        </authorList>
    </citation>
    <scope>NUCLEOTIDE SEQUENCE [LARGE SCALE GENOMIC DNA]</scope>
    <source>
        <strain evidence="2 3">Muguga</strain>
    </source>
</reference>
<dbReference type="InParanoid" id="Q4N270"/>
<dbReference type="GeneID" id="3500632"/>
<dbReference type="RefSeq" id="XP_764122.1">
    <property type="nucleotide sequence ID" value="XM_759029.1"/>
</dbReference>
<name>Q4N270_THEPA</name>
<protein>
    <submittedName>
        <fullName evidence="2">Uncharacterized protein</fullName>
    </submittedName>
</protein>
<dbReference type="eggNOG" id="ENOG502QWYW">
    <property type="taxonomic scope" value="Eukaryota"/>
</dbReference>
<evidence type="ECO:0000313" key="2">
    <source>
        <dbReference type="EMBL" id="EAN31839.1"/>
    </source>
</evidence>
<comment type="caution">
    <text evidence="2">The sequence shown here is derived from an EMBL/GenBank/DDBJ whole genome shotgun (WGS) entry which is preliminary data.</text>
</comment>
<sequence>MNEVNGINETPDLESKNDSRRVSQRRKTKSTRYSGEEYNCDSFESTNNLANSTHIEVEDEIKTWDFFYTYDRASDYPFSGFSTAETVRIIIQALTKLMPKRKSCLISDTDSVLEVGHGKFPLIWDLRDQFGDFLYFGIEFSGIAFEQAVTHKFNNSCSPSEAFGKNVEFLSMNSLHYFDSDGKSTLNLIFPTNGEHTRLKAGVVNICLGKSFLDYLSCRLTLSVSVSNWNLEPRIPQGVVDMFDSVAQALRDYKLGDTYPSLFVLVEPYDIVKFKDHIGIVTKVIYTSTFVKQSESRYLRLVYAQRDKKTKAVCYALAKVDYTYQNYDELREDMYKITSNIYSKSQSTDEDWLLPHTVPPKWKSNDTKDFDNLTLL</sequence>
<gene>
    <name evidence="2" type="ordered locus">TP04_0487</name>
</gene>
<dbReference type="AlphaFoldDB" id="Q4N270"/>
<accession>Q4N270</accession>
<keyword evidence="3" id="KW-1185">Reference proteome</keyword>